<proteinExistence type="predicted"/>
<organism evidence="3">
    <name type="scientific">Sesamum latifolium</name>
    <dbReference type="NCBI Taxonomy" id="2727402"/>
    <lineage>
        <taxon>Eukaryota</taxon>
        <taxon>Viridiplantae</taxon>
        <taxon>Streptophyta</taxon>
        <taxon>Embryophyta</taxon>
        <taxon>Tracheophyta</taxon>
        <taxon>Spermatophyta</taxon>
        <taxon>Magnoliopsida</taxon>
        <taxon>eudicotyledons</taxon>
        <taxon>Gunneridae</taxon>
        <taxon>Pentapetalae</taxon>
        <taxon>asterids</taxon>
        <taxon>lamiids</taxon>
        <taxon>Lamiales</taxon>
        <taxon>Pedaliaceae</taxon>
        <taxon>Sesamum</taxon>
    </lineage>
</organism>
<reference evidence="3" key="2">
    <citation type="journal article" date="2024" name="Plant">
        <title>Genomic evolution and insights into agronomic trait innovations of Sesamum species.</title>
        <authorList>
            <person name="Miao H."/>
            <person name="Wang L."/>
            <person name="Qu L."/>
            <person name="Liu H."/>
            <person name="Sun Y."/>
            <person name="Le M."/>
            <person name="Wang Q."/>
            <person name="Wei S."/>
            <person name="Zheng Y."/>
            <person name="Lin W."/>
            <person name="Duan Y."/>
            <person name="Cao H."/>
            <person name="Xiong S."/>
            <person name="Wang X."/>
            <person name="Wei L."/>
            <person name="Li C."/>
            <person name="Ma Q."/>
            <person name="Ju M."/>
            <person name="Zhao R."/>
            <person name="Li G."/>
            <person name="Mu C."/>
            <person name="Tian Q."/>
            <person name="Mei H."/>
            <person name="Zhang T."/>
            <person name="Gao T."/>
            <person name="Zhang H."/>
        </authorList>
    </citation>
    <scope>NUCLEOTIDE SEQUENCE</scope>
    <source>
        <strain evidence="3">KEN1</strain>
    </source>
</reference>
<feature type="domain" description="Ty3 transposon capsid-like protein" evidence="2">
    <location>
        <begin position="4"/>
        <end position="148"/>
    </location>
</feature>
<gene>
    <name evidence="3" type="ORF">Slati_3121500</name>
</gene>
<evidence type="ECO:0000259" key="2">
    <source>
        <dbReference type="Pfam" id="PF19259"/>
    </source>
</evidence>
<comment type="caution">
    <text evidence="3">The sequence shown here is derived from an EMBL/GenBank/DDBJ whole genome shotgun (WGS) entry which is preliminary data.</text>
</comment>
<protein>
    <recommendedName>
        <fullName evidence="2">Ty3 transposon capsid-like protein domain-containing protein</fullName>
    </recommendedName>
</protein>
<sequence>MIPIPEEQKVPLASVYMQAKAELWFQGHLEKSGMPSWSELTIIILRRFEDLDYERVVYEFNMLRQETTVHEYLIRFEELESHMLIFNKNLDETFFMMKFISGLKEEIKGYVATMNPTTLDQTIVLARRQENIVNALLRKINQQQKNNQSKAPFKPQNKSLPYKTSFKPSFKPRDEASQPRRFLTEAEVRARKEKNLCYKCDEPYSPGHRCRIRQVHMMLSEEEAKAYEELKIR</sequence>
<evidence type="ECO:0000256" key="1">
    <source>
        <dbReference type="SAM" id="MobiDB-lite"/>
    </source>
</evidence>
<dbReference type="AlphaFoldDB" id="A0AAW2V0T4"/>
<feature type="region of interest" description="Disordered" evidence="1">
    <location>
        <begin position="143"/>
        <end position="181"/>
    </location>
</feature>
<name>A0AAW2V0T4_9LAMI</name>
<accession>A0AAW2V0T4</accession>
<feature type="compositionally biased region" description="Basic and acidic residues" evidence="1">
    <location>
        <begin position="171"/>
        <end position="181"/>
    </location>
</feature>
<dbReference type="EMBL" id="JACGWN010000011">
    <property type="protein sequence ID" value="KAL0420986.1"/>
    <property type="molecule type" value="Genomic_DNA"/>
</dbReference>
<dbReference type="Pfam" id="PF19259">
    <property type="entry name" value="Ty3_capsid"/>
    <property type="match status" value="1"/>
</dbReference>
<reference evidence="3" key="1">
    <citation type="submission" date="2020-06" db="EMBL/GenBank/DDBJ databases">
        <authorList>
            <person name="Li T."/>
            <person name="Hu X."/>
            <person name="Zhang T."/>
            <person name="Song X."/>
            <person name="Zhang H."/>
            <person name="Dai N."/>
            <person name="Sheng W."/>
            <person name="Hou X."/>
            <person name="Wei L."/>
        </authorList>
    </citation>
    <scope>NUCLEOTIDE SEQUENCE</scope>
    <source>
        <strain evidence="3">KEN1</strain>
        <tissue evidence="3">Leaf</tissue>
    </source>
</reference>
<evidence type="ECO:0000313" key="3">
    <source>
        <dbReference type="EMBL" id="KAL0420986.1"/>
    </source>
</evidence>
<dbReference type="InterPro" id="IPR045358">
    <property type="entry name" value="Ty3_capsid"/>
</dbReference>